<proteinExistence type="inferred from homology"/>
<organism evidence="3 4">
    <name type="scientific">Rippkaea orientalis (strain PCC 8801 / RF-1)</name>
    <name type="common">Cyanothece sp. (strain PCC 8801)</name>
    <dbReference type="NCBI Taxonomy" id="41431"/>
    <lineage>
        <taxon>Bacteria</taxon>
        <taxon>Bacillati</taxon>
        <taxon>Cyanobacteriota</taxon>
        <taxon>Cyanophyceae</taxon>
        <taxon>Oscillatoriophycideae</taxon>
        <taxon>Chroococcales</taxon>
        <taxon>Aphanothecaceae</taxon>
        <taxon>Rippkaea</taxon>
        <taxon>Rippkaea orientalis</taxon>
    </lineage>
</organism>
<dbReference type="PANTHER" id="PTHR36842">
    <property type="entry name" value="PROTEIN TOLB HOMOLOG"/>
    <property type="match status" value="1"/>
</dbReference>
<dbReference type="OrthoDB" id="425005at2"/>
<reference evidence="4" key="1">
    <citation type="journal article" date="2011" name="MBio">
        <title>Novel metabolic attributes of the genus Cyanothece, comprising a group of unicellular nitrogen-fixing Cyanobacteria.</title>
        <authorList>
            <person name="Bandyopadhyay A."/>
            <person name="Elvitigala T."/>
            <person name="Welsh E."/>
            <person name="Stockel J."/>
            <person name="Liberton M."/>
            <person name="Min H."/>
            <person name="Sherman L.A."/>
            <person name="Pakrasi H.B."/>
        </authorList>
    </citation>
    <scope>NUCLEOTIDE SEQUENCE [LARGE SCALE GENOMIC DNA]</scope>
    <source>
        <strain evidence="4">PCC 8801</strain>
    </source>
</reference>
<evidence type="ECO:0000313" key="4">
    <source>
        <dbReference type="Proteomes" id="UP000008204"/>
    </source>
</evidence>
<evidence type="ECO:0000256" key="2">
    <source>
        <dbReference type="SAM" id="SignalP"/>
    </source>
</evidence>
<dbReference type="EMBL" id="CP001287">
    <property type="protein sequence ID" value="ACK67918.1"/>
    <property type="molecule type" value="Genomic_DNA"/>
</dbReference>
<protein>
    <recommendedName>
        <fullName evidence="5">WD40 domain protein beta Propeller</fullName>
    </recommendedName>
</protein>
<evidence type="ECO:0000256" key="1">
    <source>
        <dbReference type="ARBA" id="ARBA00009820"/>
    </source>
</evidence>
<evidence type="ECO:0008006" key="5">
    <source>
        <dbReference type="Google" id="ProtNLM"/>
    </source>
</evidence>
<evidence type="ECO:0000313" key="3">
    <source>
        <dbReference type="EMBL" id="ACK67918.1"/>
    </source>
</evidence>
<dbReference type="PANTHER" id="PTHR36842:SF2">
    <property type="entry name" value="SLR0505 PROTEIN"/>
    <property type="match status" value="1"/>
</dbReference>
<dbReference type="Pfam" id="PF07676">
    <property type="entry name" value="PD40"/>
    <property type="match status" value="3"/>
</dbReference>
<dbReference type="KEGG" id="cyp:PCC8801_3979"/>
<dbReference type="InterPro" id="IPR011659">
    <property type="entry name" value="WD40"/>
</dbReference>
<gene>
    <name evidence="3" type="ordered locus">PCC8801_3979</name>
</gene>
<dbReference type="SUPFAM" id="SSF82171">
    <property type="entry name" value="DPP6 N-terminal domain-like"/>
    <property type="match status" value="1"/>
</dbReference>
<comment type="similarity">
    <text evidence="1">Belongs to the TolB family.</text>
</comment>
<accession>B7K592</accession>
<dbReference type="STRING" id="41431.PCC8801_3979"/>
<name>B7K592_RIPO1</name>
<dbReference type="AlphaFoldDB" id="B7K592"/>
<dbReference type="eggNOG" id="COG0823">
    <property type="taxonomic scope" value="Bacteria"/>
</dbReference>
<feature type="chain" id="PRO_5002855970" description="WD40 domain protein beta Propeller" evidence="2">
    <location>
        <begin position="23"/>
        <end position="171"/>
    </location>
</feature>
<keyword evidence="2" id="KW-0732">Signal</keyword>
<dbReference type="Gene3D" id="2.120.10.30">
    <property type="entry name" value="TolB, C-terminal domain"/>
    <property type="match status" value="1"/>
</dbReference>
<sequence length="171" mass="19301">MLTKVRYTSRLLLIAYCLLLNGCNHPLFMTPEIPSGGLNSQSPDEYPAYSGNGRYLAFASDRNGHRDIFLFDLQQRSLVPLPNLNRRDSSQDQPSLSADGRYIAYVSTERGKTDIMVYDRQRQRSELLTVNVKGTVKQPTISGDGRKVAFQTSQLGQWDIAIINRNTNSQE</sequence>
<dbReference type="HOGENOM" id="CLU_101699_0_0_3"/>
<dbReference type="InterPro" id="IPR011042">
    <property type="entry name" value="6-blade_b-propeller_TolB-like"/>
</dbReference>
<feature type="signal peptide" evidence="2">
    <location>
        <begin position="1"/>
        <end position="22"/>
    </location>
</feature>
<dbReference type="Proteomes" id="UP000008204">
    <property type="component" value="Chromosome"/>
</dbReference>
<keyword evidence="4" id="KW-1185">Reference proteome</keyword>